<reference evidence="3" key="1">
    <citation type="submission" date="2014-07" db="EMBL/GenBank/DDBJ databases">
        <authorList>
            <person name="Urmite Genomes Urmite Genomes"/>
        </authorList>
    </citation>
    <scope>NUCLEOTIDE SEQUENCE</scope>
    <source>
        <strain evidence="3">11W110_air</strain>
    </source>
</reference>
<proteinExistence type="predicted"/>
<dbReference type="Gene3D" id="3.20.20.100">
    <property type="entry name" value="NADP-dependent oxidoreductase domain"/>
    <property type="match status" value="1"/>
</dbReference>
<evidence type="ECO:0000313" key="3">
    <source>
        <dbReference type="EMBL" id="CEA09203.1"/>
    </source>
</evidence>
<gene>
    <name evidence="3" type="primary">yhdN</name>
    <name evidence="3" type="ORF">BN1051_02570</name>
</gene>
<name>A0A078MPQ2_9MICC</name>
<keyword evidence="1" id="KW-0560">Oxidoreductase</keyword>
<dbReference type="PANTHER" id="PTHR43625">
    <property type="entry name" value="AFLATOXIN B1 ALDEHYDE REDUCTASE"/>
    <property type="match status" value="1"/>
</dbReference>
<sequence>MIGQRDVGAIGLGCMNINHAYGRPLPREDAGRLLLHALDSGVRHFDTAAIYGATANEALVGEILGPRRDEYFLASKCGMTDLGGRRVIDGRPETIRATAEQALARLRTDHLDLYYLHRLDPAVPVEDSVGALAELVREGKIGGIGLSEVSAQTLRRAAAVHPIAAVQNEYSLWTRNPELGVLQAAQELGTAFVAFSPLGRGFLAGALRDPATLHETDLRRGMPRFQGANFAANLYLVEELELLARQAAVTPAQLALAWVLAQGSHVIALPGTTDTAHLTENMAAAHLDLPDSVLRRAGHLINQHTVRGARYSDAAQADVDTEEFTAERAGR</sequence>
<dbReference type="InterPro" id="IPR020471">
    <property type="entry name" value="AKR"/>
</dbReference>
<evidence type="ECO:0000256" key="1">
    <source>
        <dbReference type="ARBA" id="ARBA00023002"/>
    </source>
</evidence>
<organism evidence="3">
    <name type="scientific">Arthrobacter saudimassiliensis</name>
    <dbReference type="NCBI Taxonomy" id="1461584"/>
    <lineage>
        <taxon>Bacteria</taxon>
        <taxon>Bacillati</taxon>
        <taxon>Actinomycetota</taxon>
        <taxon>Actinomycetes</taxon>
        <taxon>Micrococcales</taxon>
        <taxon>Micrococcaceae</taxon>
        <taxon>Arthrobacter</taxon>
    </lineage>
</organism>
<dbReference type="GO" id="GO:0016491">
    <property type="term" value="F:oxidoreductase activity"/>
    <property type="evidence" value="ECO:0007669"/>
    <property type="project" value="UniProtKB-KW"/>
</dbReference>
<protein>
    <submittedName>
        <fullName evidence="3">General stress protein 69</fullName>
    </submittedName>
</protein>
<dbReference type="AlphaFoldDB" id="A0A078MPQ2"/>
<dbReference type="PRINTS" id="PR00069">
    <property type="entry name" value="ALDKETRDTASE"/>
</dbReference>
<dbReference type="SUPFAM" id="SSF51430">
    <property type="entry name" value="NAD(P)-linked oxidoreductase"/>
    <property type="match status" value="1"/>
</dbReference>
<dbReference type="InterPro" id="IPR036812">
    <property type="entry name" value="NAD(P)_OxRdtase_dom_sf"/>
</dbReference>
<dbReference type="Pfam" id="PF00248">
    <property type="entry name" value="Aldo_ket_red"/>
    <property type="match status" value="1"/>
</dbReference>
<evidence type="ECO:0000259" key="2">
    <source>
        <dbReference type="Pfam" id="PF00248"/>
    </source>
</evidence>
<dbReference type="InterPro" id="IPR050791">
    <property type="entry name" value="Aldo-Keto_reductase"/>
</dbReference>
<dbReference type="PANTHER" id="PTHR43625:SF40">
    <property type="entry name" value="ALDO-KETO REDUCTASE YAKC [NADP(+)]"/>
    <property type="match status" value="1"/>
</dbReference>
<accession>A0A078MPQ2</accession>
<dbReference type="EMBL" id="LN483071">
    <property type="protein sequence ID" value="CEA09203.1"/>
    <property type="molecule type" value="Genomic_DNA"/>
</dbReference>
<dbReference type="PATRIC" id="fig|1461584.3.peg.2542"/>
<feature type="domain" description="NADP-dependent oxidoreductase" evidence="2">
    <location>
        <begin position="9"/>
        <end position="295"/>
    </location>
</feature>
<dbReference type="GO" id="GO:0005737">
    <property type="term" value="C:cytoplasm"/>
    <property type="evidence" value="ECO:0007669"/>
    <property type="project" value="TreeGrafter"/>
</dbReference>
<dbReference type="InterPro" id="IPR023210">
    <property type="entry name" value="NADP_OxRdtase_dom"/>
</dbReference>